<evidence type="ECO:0000256" key="4">
    <source>
        <dbReference type="ARBA" id="ARBA00023163"/>
    </source>
</evidence>
<reference evidence="8" key="2">
    <citation type="submission" date="2014-02" db="EMBL/GenBank/DDBJ databases">
        <title>Complete DNA sequence of /Kuraishia capsulata/ illustrates novel genomic features among budding yeasts (/Saccharomycotina/).</title>
        <authorList>
            <person name="Morales L."/>
            <person name="Noel B."/>
            <person name="Porcel B."/>
            <person name="Marcet-Houben M."/>
            <person name="Hullo M-F."/>
            <person name="Sacerdot C."/>
            <person name="Tekaia F."/>
            <person name="Leh-Louis V."/>
            <person name="Despons L."/>
            <person name="Khanna V."/>
            <person name="Aury J-M."/>
            <person name="Barbe V."/>
            <person name="Couloux A."/>
            <person name="Labadie K."/>
            <person name="Pelletier E."/>
            <person name="Souciet J-L."/>
            <person name="Boekhout T."/>
            <person name="Gabaldon T."/>
            <person name="Wincker P."/>
            <person name="Dujon B."/>
        </authorList>
    </citation>
    <scope>NUCLEOTIDE SEQUENCE</scope>
    <source>
        <strain evidence="8">CBS 1993</strain>
    </source>
</reference>
<organism evidence="8 9">
    <name type="scientific">Kuraishia capsulata CBS 1993</name>
    <dbReference type="NCBI Taxonomy" id="1382522"/>
    <lineage>
        <taxon>Eukaryota</taxon>
        <taxon>Fungi</taxon>
        <taxon>Dikarya</taxon>
        <taxon>Ascomycota</taxon>
        <taxon>Saccharomycotina</taxon>
        <taxon>Pichiomycetes</taxon>
        <taxon>Pichiales</taxon>
        <taxon>Pichiaceae</taxon>
        <taxon>Kuraishia</taxon>
    </lineage>
</organism>
<dbReference type="PANTHER" id="PTHR31845">
    <property type="entry name" value="FINGER DOMAIN PROTEIN, PUTATIVE-RELATED"/>
    <property type="match status" value="1"/>
</dbReference>
<keyword evidence="5" id="KW-0539">Nucleus</keyword>
<evidence type="ECO:0000256" key="5">
    <source>
        <dbReference type="ARBA" id="ARBA00023242"/>
    </source>
</evidence>
<feature type="compositionally biased region" description="Low complexity" evidence="6">
    <location>
        <begin position="653"/>
        <end position="664"/>
    </location>
</feature>
<reference evidence="8" key="1">
    <citation type="submission" date="2013-12" db="EMBL/GenBank/DDBJ databases">
        <authorList>
            <person name="Genoscope - CEA"/>
        </authorList>
    </citation>
    <scope>NUCLEOTIDE SEQUENCE</scope>
    <source>
        <strain evidence="8">CBS 1993</strain>
    </source>
</reference>
<dbReference type="SUPFAM" id="SSF57701">
    <property type="entry name" value="Zn2/Cys6 DNA-binding domain"/>
    <property type="match status" value="1"/>
</dbReference>
<feature type="compositionally biased region" description="Polar residues" evidence="6">
    <location>
        <begin position="673"/>
        <end position="682"/>
    </location>
</feature>
<dbReference type="InterPro" id="IPR001138">
    <property type="entry name" value="Zn2Cys6_DnaBD"/>
</dbReference>
<keyword evidence="3" id="KW-0238">DNA-binding</keyword>
<dbReference type="PROSITE" id="PS50048">
    <property type="entry name" value="ZN2_CY6_FUNGAL_2"/>
    <property type="match status" value="1"/>
</dbReference>
<gene>
    <name evidence="8" type="ORF">KUCA_T00001565001</name>
</gene>
<feature type="region of interest" description="Disordered" evidence="6">
    <location>
        <begin position="81"/>
        <end position="116"/>
    </location>
</feature>
<keyword evidence="2" id="KW-0805">Transcription regulation</keyword>
<dbReference type="InterPro" id="IPR051089">
    <property type="entry name" value="prtT"/>
</dbReference>
<keyword evidence="9" id="KW-1185">Reference proteome</keyword>
<dbReference type="AlphaFoldDB" id="W6MUG1"/>
<evidence type="ECO:0000256" key="2">
    <source>
        <dbReference type="ARBA" id="ARBA00023015"/>
    </source>
</evidence>
<evidence type="ECO:0000313" key="9">
    <source>
        <dbReference type="Proteomes" id="UP000019384"/>
    </source>
</evidence>
<comment type="subcellular location">
    <subcellularLocation>
        <location evidence="1">Nucleus</location>
    </subcellularLocation>
</comment>
<dbReference type="RefSeq" id="XP_022457607.1">
    <property type="nucleotide sequence ID" value="XM_022603758.1"/>
</dbReference>
<feature type="domain" description="Zn(2)-C6 fungal-type" evidence="7">
    <location>
        <begin position="9"/>
        <end position="44"/>
    </location>
</feature>
<dbReference type="SMART" id="SM00066">
    <property type="entry name" value="GAL4"/>
    <property type="match status" value="1"/>
</dbReference>
<evidence type="ECO:0000256" key="6">
    <source>
        <dbReference type="SAM" id="MobiDB-lite"/>
    </source>
</evidence>
<dbReference type="OrthoDB" id="4096336at2759"/>
<dbReference type="GO" id="GO:0000981">
    <property type="term" value="F:DNA-binding transcription factor activity, RNA polymerase II-specific"/>
    <property type="evidence" value="ECO:0007669"/>
    <property type="project" value="InterPro"/>
</dbReference>
<dbReference type="GO" id="GO:0008270">
    <property type="term" value="F:zinc ion binding"/>
    <property type="evidence" value="ECO:0007669"/>
    <property type="project" value="InterPro"/>
</dbReference>
<dbReference type="PANTHER" id="PTHR31845:SF17">
    <property type="entry name" value="ZN(II)2CYS6 TRANSCRIPTION FACTOR (EUROFUNG)"/>
    <property type="match status" value="1"/>
</dbReference>
<feature type="compositionally biased region" description="Low complexity" evidence="6">
    <location>
        <begin position="683"/>
        <end position="696"/>
    </location>
</feature>
<dbReference type="EMBL" id="HG793126">
    <property type="protein sequence ID" value="CDK25595.1"/>
    <property type="molecule type" value="Genomic_DNA"/>
</dbReference>
<proteinExistence type="predicted"/>
<dbReference type="GO" id="GO:0000976">
    <property type="term" value="F:transcription cis-regulatory region binding"/>
    <property type="evidence" value="ECO:0007669"/>
    <property type="project" value="TreeGrafter"/>
</dbReference>
<dbReference type="Proteomes" id="UP000019384">
    <property type="component" value="Unassembled WGS sequence"/>
</dbReference>
<dbReference type="Gene3D" id="4.10.240.10">
    <property type="entry name" value="Zn(2)-C6 fungal-type DNA-binding domain"/>
    <property type="match status" value="1"/>
</dbReference>
<dbReference type="Pfam" id="PF00172">
    <property type="entry name" value="Zn_clus"/>
    <property type="match status" value="1"/>
</dbReference>
<dbReference type="STRING" id="1382522.W6MUG1"/>
<dbReference type="InterPro" id="IPR036864">
    <property type="entry name" value="Zn2-C6_fun-type_DNA-bd_sf"/>
</dbReference>
<protein>
    <recommendedName>
        <fullName evidence="7">Zn(2)-C6 fungal-type domain-containing protein</fullName>
    </recommendedName>
</protein>
<evidence type="ECO:0000259" key="7">
    <source>
        <dbReference type="PROSITE" id="PS50048"/>
    </source>
</evidence>
<dbReference type="HOGENOM" id="CLU_404416_0_0_1"/>
<feature type="compositionally biased region" description="Low complexity" evidence="6">
    <location>
        <begin position="85"/>
        <end position="101"/>
    </location>
</feature>
<feature type="compositionally biased region" description="Polar residues" evidence="6">
    <location>
        <begin position="624"/>
        <end position="652"/>
    </location>
</feature>
<accession>W6MUG1</accession>
<dbReference type="GO" id="GO:0005634">
    <property type="term" value="C:nucleus"/>
    <property type="evidence" value="ECO:0007669"/>
    <property type="project" value="UniProtKB-SubCell"/>
</dbReference>
<keyword evidence="4" id="KW-0804">Transcription</keyword>
<name>W6MUG1_9ASCO</name>
<evidence type="ECO:0000256" key="1">
    <source>
        <dbReference type="ARBA" id="ARBA00004123"/>
    </source>
</evidence>
<dbReference type="GeneID" id="34518995"/>
<evidence type="ECO:0000256" key="3">
    <source>
        <dbReference type="ARBA" id="ARBA00023125"/>
    </source>
</evidence>
<sequence length="743" mass="83899">MSQPKKYKSCASCRKSKLKCEYDQTKPMPVICDKCELRGVECVFDEKFDEKKAITAIDERLDKIESSIGLMVSLIRQHSLESHESSSSSPNVFPSPTNSSTITSKSEDSPMTNVHGQDVLNMRRGISFLPSIKYILNSRDVDIDPKTRNFDSAFPGTATGMLSEIVPNLPDSEAAKRQKRRKLQSQVGILPGQVTQGEIEQLLNFFTVRLARYLPVLIFHQIPKLDISLQHTSPLLFSSILAVASLYDSTMINKHGLFLSQFETIVREIDPNSIQPNADPAFIYQVLKDCLGLIIAGAWLGTEFGFRMSLMASDMIGRLLPDSEIDFNLPPELRPLFCSLGIGTYIIEQRLRIIHDRPVPYMYKGADYRTKRDLYLPMFLSETIPRKDFVATKLDPTQLKATANVELCSVMMMYQQEMNQSGRLPFNELMSWNAHLNGWLAEWIGKLTAHVKLSSWKPVILSFHFAKLFLNVRVLEHHEPIPQKEVIQVFGLAKNSAMDILEMLYDDDIRRLVSVSPVFYPTIFVTAGAFLLKLLHVSASLGYQLDKTYTIRVIRDTYKTLSEKISFEESPCFSTIDKLGECLRKVELEISNPSAAIPAIKQEILTRDTYSAIPSYALPPRGNSVNGFAFQQSPQPNGAPMHQQQVQPMMATSSSNVSSPQPQQDSEKKVIANSMSPTSKTEAQQLPIQGQQHQPLQQPPLQHPLQAQAQNNDFDIWKFDMNDPYFMTDAHSNILFQSVFNSK</sequence>
<feature type="region of interest" description="Disordered" evidence="6">
    <location>
        <begin position="624"/>
        <end position="699"/>
    </location>
</feature>
<evidence type="ECO:0000313" key="8">
    <source>
        <dbReference type="EMBL" id="CDK25595.1"/>
    </source>
</evidence>
<dbReference type="PROSITE" id="PS00463">
    <property type="entry name" value="ZN2_CY6_FUNGAL_1"/>
    <property type="match status" value="1"/>
</dbReference>
<dbReference type="CDD" id="cd00067">
    <property type="entry name" value="GAL4"/>
    <property type="match status" value="1"/>
</dbReference>